<reference evidence="1" key="1">
    <citation type="submission" date="2022-11" db="EMBL/GenBank/DDBJ databases">
        <authorList>
            <person name="Morgan W.R."/>
            <person name="Tartar A."/>
        </authorList>
    </citation>
    <scope>NUCLEOTIDE SEQUENCE</scope>
    <source>
        <strain evidence="1">ARSEF 373</strain>
    </source>
</reference>
<gene>
    <name evidence="1" type="ORF">N0F65_010064</name>
</gene>
<name>A0AAV2ZAM8_9STRA</name>
<comment type="caution">
    <text evidence="1">The sequence shown here is derived from an EMBL/GenBank/DDBJ whole genome shotgun (WGS) entry which is preliminary data.</text>
</comment>
<organism evidence="1 2">
    <name type="scientific">Lagenidium giganteum</name>
    <dbReference type="NCBI Taxonomy" id="4803"/>
    <lineage>
        <taxon>Eukaryota</taxon>
        <taxon>Sar</taxon>
        <taxon>Stramenopiles</taxon>
        <taxon>Oomycota</taxon>
        <taxon>Peronosporomycetes</taxon>
        <taxon>Pythiales</taxon>
        <taxon>Pythiaceae</taxon>
    </lineage>
</organism>
<dbReference type="AlphaFoldDB" id="A0AAV2ZAM8"/>
<protein>
    <submittedName>
        <fullName evidence="1">Uncharacterized protein</fullName>
    </submittedName>
</protein>
<proteinExistence type="predicted"/>
<sequence length="182" mass="21071">MDFLGHESDGNEPTLYREQLLTIAPEHVCRYLNDIAFGTQHPSPESLPIKARSNTLKASKKILSVFMPRQALPWDDIRRRGNPTSQSVNALIKRVKKFATKVWNLKLIAPCAQCCSMHLMSMIFSKLVKGKLETHRICKGSTTYCSLKSLSNDNIEMRERWKGQRKQIDTYLDIYIYIYIYI</sequence>
<evidence type="ECO:0000313" key="2">
    <source>
        <dbReference type="Proteomes" id="UP001146120"/>
    </source>
</evidence>
<evidence type="ECO:0000313" key="1">
    <source>
        <dbReference type="EMBL" id="DBA04468.1"/>
    </source>
</evidence>
<keyword evidence="2" id="KW-1185">Reference proteome</keyword>
<reference evidence="1" key="2">
    <citation type="journal article" date="2023" name="Microbiol Resour">
        <title>Decontamination and Annotation of the Draft Genome Sequence of the Oomycete Lagenidium giganteum ARSEF 373.</title>
        <authorList>
            <person name="Morgan W.R."/>
            <person name="Tartar A."/>
        </authorList>
    </citation>
    <scope>NUCLEOTIDE SEQUENCE</scope>
    <source>
        <strain evidence="1">ARSEF 373</strain>
    </source>
</reference>
<accession>A0AAV2ZAM8</accession>
<dbReference type="EMBL" id="DAKRPA010000008">
    <property type="protein sequence ID" value="DBA04468.1"/>
    <property type="molecule type" value="Genomic_DNA"/>
</dbReference>
<dbReference type="Proteomes" id="UP001146120">
    <property type="component" value="Unassembled WGS sequence"/>
</dbReference>